<dbReference type="Proteomes" id="UP000008065">
    <property type="component" value="Unassembled WGS sequence"/>
</dbReference>
<protein>
    <submittedName>
        <fullName evidence="1">Uncharacterized protein</fullName>
    </submittedName>
</protein>
<dbReference type="HOGENOM" id="CLU_3014730_0_0_1"/>
<dbReference type="GeneID" id="20831644"/>
<name>F8MHG1_NEUT8</name>
<dbReference type="VEuPathDB" id="FungiDB:NEUTE1DRAFT_94480"/>
<evidence type="ECO:0000313" key="1">
    <source>
        <dbReference type="EMBL" id="EGO59624.1"/>
    </source>
</evidence>
<sequence>MMIHKNQDTIHPRAQLPPVAFIFSKPDQGSRPTLPMCCTARLFFGVCLTLIPPPRS</sequence>
<reference evidence="2" key="1">
    <citation type="journal article" date="2011" name="Genetics">
        <title>Massive changes in genome architecture accompany the transition to self-fertility in the filamentous fungus Neurospora tetrasperma.</title>
        <authorList>
            <person name="Ellison C.E."/>
            <person name="Stajich J.E."/>
            <person name="Jacobson D.J."/>
            <person name="Natvig D.O."/>
            <person name="Lapidus A."/>
            <person name="Foster B."/>
            <person name="Aerts A."/>
            <person name="Riley R."/>
            <person name="Lindquist E.A."/>
            <person name="Grigoriev I.V."/>
            <person name="Taylor J.W."/>
        </authorList>
    </citation>
    <scope>NUCLEOTIDE SEQUENCE [LARGE SCALE GENOMIC DNA]</scope>
    <source>
        <strain evidence="2">FGSC 2508 / P0657</strain>
    </source>
</reference>
<dbReference type="AlphaFoldDB" id="F8MHG1"/>
<dbReference type="KEGG" id="nte:NEUTE1DRAFT94480"/>
<evidence type="ECO:0000313" key="2">
    <source>
        <dbReference type="Proteomes" id="UP000008065"/>
    </source>
</evidence>
<accession>F8MHG1</accession>
<dbReference type="RefSeq" id="XP_009849839.1">
    <property type="nucleotide sequence ID" value="XM_009851537.1"/>
</dbReference>
<proteinExistence type="predicted"/>
<dbReference type="EMBL" id="GL891303">
    <property type="protein sequence ID" value="EGO59624.1"/>
    <property type="molecule type" value="Genomic_DNA"/>
</dbReference>
<organism evidence="1 2">
    <name type="scientific">Neurospora tetrasperma (strain FGSC 2508 / ATCC MYA-4615 / P0657)</name>
    <dbReference type="NCBI Taxonomy" id="510951"/>
    <lineage>
        <taxon>Eukaryota</taxon>
        <taxon>Fungi</taxon>
        <taxon>Dikarya</taxon>
        <taxon>Ascomycota</taxon>
        <taxon>Pezizomycotina</taxon>
        <taxon>Sordariomycetes</taxon>
        <taxon>Sordariomycetidae</taxon>
        <taxon>Sordariales</taxon>
        <taxon>Sordariaceae</taxon>
        <taxon>Neurospora</taxon>
    </lineage>
</organism>
<keyword evidence="2" id="KW-1185">Reference proteome</keyword>
<gene>
    <name evidence="1" type="ORF">NEUTE1DRAFT_94480</name>
</gene>